<gene>
    <name evidence="6" type="ORF">CVT26_010722</name>
</gene>
<organism evidence="6 7">
    <name type="scientific">Gymnopilus dilepis</name>
    <dbReference type="NCBI Taxonomy" id="231916"/>
    <lineage>
        <taxon>Eukaryota</taxon>
        <taxon>Fungi</taxon>
        <taxon>Dikarya</taxon>
        <taxon>Basidiomycota</taxon>
        <taxon>Agaricomycotina</taxon>
        <taxon>Agaricomycetes</taxon>
        <taxon>Agaricomycetidae</taxon>
        <taxon>Agaricales</taxon>
        <taxon>Agaricineae</taxon>
        <taxon>Hymenogastraceae</taxon>
        <taxon>Gymnopilus</taxon>
    </lineage>
</organism>
<feature type="region of interest" description="Disordered" evidence="4">
    <location>
        <begin position="592"/>
        <end position="621"/>
    </location>
</feature>
<dbReference type="PANTHER" id="PTHR48081:SF5">
    <property type="entry name" value="ALPHA_BETA HYDROLASE FOLD-3 DOMAIN-CONTAINING PROTEIN"/>
    <property type="match status" value="1"/>
</dbReference>
<dbReference type="PROSITE" id="PS01174">
    <property type="entry name" value="LIPASE_GDXG_SER"/>
    <property type="match status" value="1"/>
</dbReference>
<evidence type="ECO:0000259" key="5">
    <source>
        <dbReference type="Pfam" id="PF07859"/>
    </source>
</evidence>
<dbReference type="AlphaFoldDB" id="A0A409VI81"/>
<name>A0A409VI81_9AGAR</name>
<evidence type="ECO:0000313" key="6">
    <source>
        <dbReference type="EMBL" id="PPQ65960.1"/>
    </source>
</evidence>
<feature type="compositionally biased region" description="Basic and acidic residues" evidence="4">
    <location>
        <begin position="592"/>
        <end position="612"/>
    </location>
</feature>
<dbReference type="InterPro" id="IPR013094">
    <property type="entry name" value="AB_hydrolase_3"/>
</dbReference>
<evidence type="ECO:0000256" key="1">
    <source>
        <dbReference type="ARBA" id="ARBA00010515"/>
    </source>
</evidence>
<comment type="similarity">
    <text evidence="1">Belongs to the 'GDXG' lipolytic enzyme family.</text>
</comment>
<accession>A0A409VI81</accession>
<feature type="domain" description="Alpha/beta hydrolase fold-3" evidence="5">
    <location>
        <begin position="192"/>
        <end position="315"/>
    </location>
</feature>
<dbReference type="InParanoid" id="A0A409VI81"/>
<evidence type="ECO:0000256" key="3">
    <source>
        <dbReference type="PROSITE-ProRule" id="PRU10038"/>
    </source>
</evidence>
<dbReference type="Proteomes" id="UP000284706">
    <property type="component" value="Unassembled WGS sequence"/>
</dbReference>
<dbReference type="Pfam" id="PF07859">
    <property type="entry name" value="Abhydrolase_3"/>
    <property type="match status" value="2"/>
</dbReference>
<feature type="compositionally biased region" description="Low complexity" evidence="4">
    <location>
        <begin position="394"/>
        <end position="411"/>
    </location>
</feature>
<evidence type="ECO:0000256" key="4">
    <source>
        <dbReference type="SAM" id="MobiDB-lite"/>
    </source>
</evidence>
<dbReference type="SUPFAM" id="SSF53474">
    <property type="entry name" value="alpha/beta-Hydrolases"/>
    <property type="match status" value="1"/>
</dbReference>
<comment type="caution">
    <text evidence="6">The sequence shown here is derived from an EMBL/GenBank/DDBJ whole genome shotgun (WGS) entry which is preliminary data.</text>
</comment>
<keyword evidence="7" id="KW-1185">Reference proteome</keyword>
<evidence type="ECO:0000313" key="7">
    <source>
        <dbReference type="Proteomes" id="UP000284706"/>
    </source>
</evidence>
<dbReference type="OrthoDB" id="1662883at2759"/>
<feature type="domain" description="Alpha/beta hydrolase fold-3" evidence="5">
    <location>
        <begin position="454"/>
        <end position="509"/>
    </location>
</feature>
<dbReference type="InterPro" id="IPR033140">
    <property type="entry name" value="Lipase_GDXG_put_SER_AS"/>
</dbReference>
<dbReference type="Gene3D" id="3.40.50.1820">
    <property type="entry name" value="alpha/beta hydrolase"/>
    <property type="match status" value="2"/>
</dbReference>
<dbReference type="EMBL" id="NHYE01005642">
    <property type="protein sequence ID" value="PPQ65960.1"/>
    <property type="molecule type" value="Genomic_DNA"/>
</dbReference>
<dbReference type="InterPro" id="IPR050300">
    <property type="entry name" value="GDXG_lipolytic_enzyme"/>
</dbReference>
<reference evidence="6 7" key="1">
    <citation type="journal article" date="2018" name="Evol. Lett.">
        <title>Horizontal gene cluster transfer increased hallucinogenic mushroom diversity.</title>
        <authorList>
            <person name="Reynolds H.T."/>
            <person name="Vijayakumar V."/>
            <person name="Gluck-Thaler E."/>
            <person name="Korotkin H.B."/>
            <person name="Matheny P.B."/>
            <person name="Slot J.C."/>
        </authorList>
    </citation>
    <scope>NUCLEOTIDE SEQUENCE [LARGE SCALE GENOMIC DNA]</scope>
    <source>
        <strain evidence="6 7">SRW20</strain>
    </source>
</reference>
<proteinExistence type="inferred from homology"/>
<dbReference type="InterPro" id="IPR029058">
    <property type="entry name" value="AB_hydrolase_fold"/>
</dbReference>
<dbReference type="PANTHER" id="PTHR48081">
    <property type="entry name" value="AB HYDROLASE SUPERFAMILY PROTEIN C4A8.06C"/>
    <property type="match status" value="1"/>
</dbReference>
<dbReference type="STRING" id="231916.A0A409VI81"/>
<feature type="compositionally biased region" description="Acidic residues" evidence="4">
    <location>
        <begin position="422"/>
        <end position="435"/>
    </location>
</feature>
<keyword evidence="2" id="KW-0378">Hydrolase</keyword>
<feature type="region of interest" description="Disordered" evidence="4">
    <location>
        <begin position="655"/>
        <end position="678"/>
    </location>
</feature>
<protein>
    <recommendedName>
        <fullName evidence="5">Alpha/beta hydrolase fold-3 domain-containing protein</fullName>
    </recommendedName>
</protein>
<feature type="compositionally biased region" description="Basic and acidic residues" evidence="4">
    <location>
        <begin position="356"/>
        <end position="379"/>
    </location>
</feature>
<dbReference type="GO" id="GO:0016787">
    <property type="term" value="F:hydrolase activity"/>
    <property type="evidence" value="ECO:0007669"/>
    <property type="project" value="UniProtKB-KW"/>
</dbReference>
<feature type="region of interest" description="Disordered" evidence="4">
    <location>
        <begin position="348"/>
        <end position="449"/>
    </location>
</feature>
<feature type="active site" evidence="3">
    <location>
        <position position="272"/>
    </location>
</feature>
<sequence>MPVTTTTAAVHITPVVIKTLLLHSKRKVKRIGDSRREQEAQDDLLFDEAFHIVKAFIYFGTKNTIESLQAFTNTHVPSPYWSCVCPVTVPLSSCNDAADILIEWFGPEELKMVVGGERWWQVRGLSGVDAEWLAEEEHIDSERETRSNNNTGRKMDGLETNIKRMEKLETVMACWLSLLSSFDLAKFRCSQFYVHGGGYSWGSINTHRYQILHYANKFKGRAFAVNYRKAPQYPWPCALQDVLAAYLYLIRPPPDALHKAVPPSKIVFAGDSAGGGLCLTTLTILRDLGLPMPAGAVLISPWVDLTHSFPSVMQNTKTDIIPKYGFLSKHSPVWPMPTVPEKGDRIVNAVTNEPPKPGEADTLKPSRERLERPKCERIGPGEPVKTQEEMLQDSSGPSSPSKSGSSNNTSTPLPAESIPTSEEPEKDDLQEEIDNWEPKPPKILRKNPNLIPLEARSQIQMYATTEQLTHPLVSPILQSSLGNLPPLYILTGDGEVLRDEIIYLAHKAANPAEYPTRKGALRDARRQKENAEKFTKPTKVHLQVFDGMCHVLTVFTFTKSAKYAYRSIAAFVNHVTQHGEEYLESHPFPEYEEAKAEKHEKPAEKAEKHPMDGLHNNHHYHSEPLQTTRLNDHDANEVNASTLDGNGLAEKEKAFNGSKDDSLLKPSEAGAIRPSETELDGQSFIRERVDVHGKIRPLEPKEQLQALQLKPSEIGVLKEAPALRWAEGQKKWDKRYARNAKRALKQKARYAAKADKLIRHALEQGLIHKPDADSGEADPSLARTTTPLRHKKSLGEIERDRRWGPLDLADEKPPATAIAGRRDTPEAVALLKKSIYHTAPKTHMTVPRLKTSDAVAAAFDPNDDPIHPPPQSASEQQVKAQLVSLHGLRMWDQLLRQVFSNYRRGISTDVHTLQIFWKEECFEGRRRYKCNC</sequence>
<evidence type="ECO:0000256" key="2">
    <source>
        <dbReference type="ARBA" id="ARBA00022801"/>
    </source>
</evidence>